<comment type="caution">
    <text evidence="1">The sequence shown here is derived from an EMBL/GenBank/DDBJ whole genome shotgun (WGS) entry which is preliminary data.</text>
</comment>
<evidence type="ECO:0000313" key="2">
    <source>
        <dbReference type="Proteomes" id="UP001050691"/>
    </source>
</evidence>
<gene>
    <name evidence="1" type="ORF">Clacol_003293</name>
</gene>
<dbReference type="EMBL" id="BPWL01000004">
    <property type="protein sequence ID" value="GJJ09071.1"/>
    <property type="molecule type" value="Genomic_DNA"/>
</dbReference>
<accession>A0AAV5A7T6</accession>
<reference evidence="1" key="1">
    <citation type="submission" date="2021-10" db="EMBL/GenBank/DDBJ databases">
        <title>De novo Genome Assembly of Clathrus columnatus (Basidiomycota, Fungi) Using Illumina and Nanopore Sequence Data.</title>
        <authorList>
            <person name="Ogiso-Tanaka E."/>
            <person name="Itagaki H."/>
            <person name="Hosoya T."/>
            <person name="Hosaka K."/>
        </authorList>
    </citation>
    <scope>NUCLEOTIDE SEQUENCE</scope>
    <source>
        <strain evidence="1">MO-923</strain>
    </source>
</reference>
<keyword evidence="2" id="KW-1185">Reference proteome</keyword>
<organism evidence="1 2">
    <name type="scientific">Clathrus columnatus</name>
    <dbReference type="NCBI Taxonomy" id="1419009"/>
    <lineage>
        <taxon>Eukaryota</taxon>
        <taxon>Fungi</taxon>
        <taxon>Dikarya</taxon>
        <taxon>Basidiomycota</taxon>
        <taxon>Agaricomycotina</taxon>
        <taxon>Agaricomycetes</taxon>
        <taxon>Phallomycetidae</taxon>
        <taxon>Phallales</taxon>
        <taxon>Clathraceae</taxon>
        <taxon>Clathrus</taxon>
    </lineage>
</organism>
<proteinExistence type="predicted"/>
<dbReference type="Proteomes" id="UP001050691">
    <property type="component" value="Unassembled WGS sequence"/>
</dbReference>
<sequence length="452" mass="52258">MQADYLKTYYRTVDEQRENELDEQVLEDLFVSDDPTPRQCAIVLHIVVTRVDNFSRKLDYTIDKCSELFKEDPPLLNLLKECIKQKKFGMIRDLDMFKPNVGLDAVQELRQDYGKLFVGLLIKVNSYNTWTKEDVINNNAVLYTLDPPSHNAQSANNPYLNPGMRHWELDMTLKRYPESFDLVFESHPDREPKVANDREYVALFQINRTYLTDVVDASQSSALAFISTFKSFNFCNSFIYPSLSYPFTDSQTVAFNDDQSWDFPIFINIQNEGVVRKYTPRNDWIVTRTGLPLVIAETTSQNESDENRMLLQAIALSRVGGYFMKEPSKNQFFIVAIYFTDDLQARRYIVKSENQINPEARVNILKETYNLKDWQRAAKFLLEMLNLSSEIEKFADNFDEATIYELSELRNAAWAITSWSTGRAGGARTIQTDSLPDDGLGGEEDSLIEQKF</sequence>
<protein>
    <submittedName>
        <fullName evidence="1">Uncharacterized protein</fullName>
    </submittedName>
</protein>
<dbReference type="AlphaFoldDB" id="A0AAV5A7T6"/>
<name>A0AAV5A7T6_9AGAM</name>
<evidence type="ECO:0000313" key="1">
    <source>
        <dbReference type="EMBL" id="GJJ09071.1"/>
    </source>
</evidence>